<accession>A0ABN9UM11</accession>
<evidence type="ECO:0000313" key="3">
    <source>
        <dbReference type="Proteomes" id="UP001189429"/>
    </source>
</evidence>
<evidence type="ECO:0000256" key="1">
    <source>
        <dbReference type="SAM" id="MobiDB-lite"/>
    </source>
</evidence>
<gene>
    <name evidence="2" type="ORF">PCOR1329_LOCUS49761</name>
</gene>
<dbReference type="Proteomes" id="UP001189429">
    <property type="component" value="Unassembled WGS sequence"/>
</dbReference>
<evidence type="ECO:0000313" key="2">
    <source>
        <dbReference type="EMBL" id="CAK0860938.1"/>
    </source>
</evidence>
<feature type="region of interest" description="Disordered" evidence="1">
    <location>
        <begin position="54"/>
        <end position="141"/>
    </location>
</feature>
<keyword evidence="3" id="KW-1185">Reference proteome</keyword>
<comment type="caution">
    <text evidence="2">The sequence shown here is derived from an EMBL/GenBank/DDBJ whole genome shotgun (WGS) entry which is preliminary data.</text>
</comment>
<sequence>RVAVLEQRVAAATSAANRGAWPGAYPPDPMVPPGMGLPPGISQAMMPGMGLGMVGKGAGAKARPQGQAAQPKVPAKAGGEKAAAKGPPTDEEVQAHFKKLSLEASSAPPAEAPPPPPAGLEAPAPEGSDDQAEASASADGE</sequence>
<organism evidence="2 3">
    <name type="scientific">Prorocentrum cordatum</name>
    <dbReference type="NCBI Taxonomy" id="2364126"/>
    <lineage>
        <taxon>Eukaryota</taxon>
        <taxon>Sar</taxon>
        <taxon>Alveolata</taxon>
        <taxon>Dinophyceae</taxon>
        <taxon>Prorocentrales</taxon>
        <taxon>Prorocentraceae</taxon>
        <taxon>Prorocentrum</taxon>
    </lineage>
</organism>
<protein>
    <submittedName>
        <fullName evidence="2">Uncharacterized protein</fullName>
    </submittedName>
</protein>
<feature type="non-terminal residue" evidence="2">
    <location>
        <position position="1"/>
    </location>
</feature>
<dbReference type="EMBL" id="CAUYUJ010016025">
    <property type="protein sequence ID" value="CAK0860938.1"/>
    <property type="molecule type" value="Genomic_DNA"/>
</dbReference>
<proteinExistence type="predicted"/>
<reference evidence="2" key="1">
    <citation type="submission" date="2023-10" db="EMBL/GenBank/DDBJ databases">
        <authorList>
            <person name="Chen Y."/>
            <person name="Shah S."/>
            <person name="Dougan E. K."/>
            <person name="Thang M."/>
            <person name="Chan C."/>
        </authorList>
    </citation>
    <scope>NUCLEOTIDE SEQUENCE [LARGE SCALE GENOMIC DNA]</scope>
</reference>
<name>A0ABN9UM11_9DINO</name>